<keyword evidence="1" id="KW-0812">Transmembrane</keyword>
<evidence type="ECO:0000313" key="3">
    <source>
        <dbReference type="Proteomes" id="UP001176117"/>
    </source>
</evidence>
<comment type="caution">
    <text evidence="2">The sequence shown here is derived from an EMBL/GenBank/DDBJ whole genome shotgun (WGS) entry which is preliminary data.</text>
</comment>
<keyword evidence="1" id="KW-1133">Transmembrane helix</keyword>
<feature type="transmembrane region" description="Helical" evidence="1">
    <location>
        <begin position="56"/>
        <end position="81"/>
    </location>
</feature>
<dbReference type="AlphaFoldDB" id="A0AAW7TIT0"/>
<keyword evidence="3" id="KW-1185">Reference proteome</keyword>
<dbReference type="Proteomes" id="UP001176117">
    <property type="component" value="Unassembled WGS sequence"/>
</dbReference>
<gene>
    <name evidence="2" type="ORF">NBU54_10790</name>
</gene>
<keyword evidence="1" id="KW-0472">Membrane</keyword>
<protein>
    <submittedName>
        <fullName evidence="2">Uncharacterized protein</fullName>
    </submittedName>
</protein>
<name>A0AAW7TIT0_9BACL</name>
<reference evidence="2" key="1">
    <citation type="submission" date="2022-05" db="EMBL/GenBank/DDBJ databases">
        <title>Genome-based reclassification of Anoxybacillus salavatliensis Cihan et al. as a later heterotypic synonym of Anoxybacillus gonensis Belduz et al. 2003.</title>
        <authorList>
            <person name="Inan Bektas K."/>
            <person name="Guler H.I."/>
            <person name="Belduz A.O."/>
            <person name="Canakci S."/>
        </authorList>
    </citation>
    <scope>NUCLEOTIDE SEQUENCE</scope>
    <source>
        <strain evidence="2">NCIMB 13933</strain>
    </source>
</reference>
<evidence type="ECO:0000313" key="2">
    <source>
        <dbReference type="EMBL" id="MDO0878152.1"/>
    </source>
</evidence>
<dbReference type="RefSeq" id="WP_302010102.1">
    <property type="nucleotide sequence ID" value="NZ_JAMOGB010000008.1"/>
</dbReference>
<evidence type="ECO:0000256" key="1">
    <source>
        <dbReference type="SAM" id="Phobius"/>
    </source>
</evidence>
<organism evidence="2 3">
    <name type="scientific">Anoxybacillus gonensis</name>
    <dbReference type="NCBI Taxonomy" id="198467"/>
    <lineage>
        <taxon>Bacteria</taxon>
        <taxon>Bacillati</taxon>
        <taxon>Bacillota</taxon>
        <taxon>Bacilli</taxon>
        <taxon>Bacillales</taxon>
        <taxon>Anoxybacillaceae</taxon>
        <taxon>Anoxybacillus</taxon>
    </lineage>
</organism>
<dbReference type="EMBL" id="JAMOGB010000008">
    <property type="protein sequence ID" value="MDO0878152.1"/>
    <property type="molecule type" value="Genomic_DNA"/>
</dbReference>
<proteinExistence type="predicted"/>
<sequence length="222" mass="26553">KSSLLLSRKKNALAKDPEKNKYVKILSSFLILDDVNLSQYLAEQFIKGEAILLNKLNLYIGLMNLFTIEFIYIPILTQYIYDKIFLLIPPNTFRPKGEAENQISTKNELREFRNLKKKLYLYYILRNEKCYRPYMIKKRVNLEKIKQSKQVDGDIFLEIYKKVNKIRNIREEFRQIALEYTERSILNIKDLSIENFWGNLECIMFNLSKLFIEHGDYLALKE</sequence>
<accession>A0AAW7TIT0</accession>
<feature type="non-terminal residue" evidence="2">
    <location>
        <position position="1"/>
    </location>
</feature>